<feature type="transmembrane region" description="Helical" evidence="1">
    <location>
        <begin position="21"/>
        <end position="42"/>
    </location>
</feature>
<protein>
    <submittedName>
        <fullName evidence="2">Uncharacterized protein</fullName>
    </submittedName>
</protein>
<gene>
    <name evidence="2" type="ordered locus">MYSTI_05262</name>
</gene>
<reference evidence="2 3" key="1">
    <citation type="journal article" date="2013" name="Genome Announc.">
        <title>Complete genome sequence of Myxococcus stipitatus strain DSM 14675, a fruiting myxobacterium.</title>
        <authorList>
            <person name="Huntley S."/>
            <person name="Kneip S."/>
            <person name="Treuner-Lange A."/>
            <person name="Sogaard-Andersen L."/>
        </authorList>
    </citation>
    <scope>NUCLEOTIDE SEQUENCE [LARGE SCALE GENOMIC DNA]</scope>
    <source>
        <strain evidence="3">DSM 14675 / JCM 12634 / Mx s8</strain>
    </source>
</reference>
<dbReference type="EMBL" id="CP004025">
    <property type="protein sequence ID" value="AGC46543.1"/>
    <property type="molecule type" value="Genomic_DNA"/>
</dbReference>
<dbReference type="PATRIC" id="fig|1278073.3.peg.5332"/>
<dbReference type="Proteomes" id="UP000011131">
    <property type="component" value="Chromosome"/>
</dbReference>
<feature type="transmembrane region" description="Helical" evidence="1">
    <location>
        <begin position="73"/>
        <end position="95"/>
    </location>
</feature>
<proteinExistence type="predicted"/>
<dbReference type="AlphaFoldDB" id="L7UER8"/>
<name>L7UER8_MYXSD</name>
<accession>L7UER8</accession>
<keyword evidence="1" id="KW-1133">Transmembrane helix</keyword>
<evidence type="ECO:0000313" key="3">
    <source>
        <dbReference type="Proteomes" id="UP000011131"/>
    </source>
</evidence>
<dbReference type="STRING" id="1278073.MYSTI_05262"/>
<sequence>MGSTDLLLIQRRVRRTYELARLRRALMGILPVVLVTGVAAFVATRPTAPLVFGLVTAFAGAMMLWHGKDPQKAFLPGVIAGLVPLGLALGAGALHTCGAGSCSYVCVPACVLGGVVAGFAVAGVSLQRRAGVWFWVSASGLALLTGAMGCGCMGSAGVIGMGLGFGAGIVPGLLRRVFGKETRQQGDLQ</sequence>
<keyword evidence="1" id="KW-0472">Membrane</keyword>
<feature type="transmembrane region" description="Helical" evidence="1">
    <location>
        <begin position="131"/>
        <end position="149"/>
    </location>
</feature>
<feature type="transmembrane region" description="Helical" evidence="1">
    <location>
        <begin position="101"/>
        <end position="124"/>
    </location>
</feature>
<dbReference type="KEGG" id="msd:MYSTI_05262"/>
<evidence type="ECO:0000313" key="2">
    <source>
        <dbReference type="EMBL" id="AGC46543.1"/>
    </source>
</evidence>
<feature type="transmembrane region" description="Helical" evidence="1">
    <location>
        <begin position="155"/>
        <end position="174"/>
    </location>
</feature>
<keyword evidence="1" id="KW-0812">Transmembrane</keyword>
<dbReference type="HOGENOM" id="CLU_1488121_0_0_7"/>
<dbReference type="RefSeq" id="WP_015350799.1">
    <property type="nucleotide sequence ID" value="NC_020126.1"/>
</dbReference>
<organism evidence="2 3">
    <name type="scientific">Myxococcus stipitatus (strain DSM 14675 / JCM 12634 / Mx s8)</name>
    <dbReference type="NCBI Taxonomy" id="1278073"/>
    <lineage>
        <taxon>Bacteria</taxon>
        <taxon>Pseudomonadati</taxon>
        <taxon>Myxococcota</taxon>
        <taxon>Myxococcia</taxon>
        <taxon>Myxococcales</taxon>
        <taxon>Cystobacterineae</taxon>
        <taxon>Myxococcaceae</taxon>
        <taxon>Myxococcus</taxon>
    </lineage>
</organism>
<feature type="transmembrane region" description="Helical" evidence="1">
    <location>
        <begin position="48"/>
        <end position="66"/>
    </location>
</feature>
<evidence type="ECO:0000256" key="1">
    <source>
        <dbReference type="SAM" id="Phobius"/>
    </source>
</evidence>
<keyword evidence="3" id="KW-1185">Reference proteome</keyword>